<feature type="compositionally biased region" description="Polar residues" evidence="1">
    <location>
        <begin position="135"/>
        <end position="144"/>
    </location>
</feature>
<dbReference type="PROSITE" id="PS51318">
    <property type="entry name" value="TAT"/>
    <property type="match status" value="1"/>
</dbReference>
<organism evidence="2 3">
    <name type="scientific">Halogranum gelatinilyticum</name>
    <dbReference type="NCBI Taxonomy" id="660521"/>
    <lineage>
        <taxon>Archaea</taxon>
        <taxon>Methanobacteriati</taxon>
        <taxon>Methanobacteriota</taxon>
        <taxon>Stenosarchaea group</taxon>
        <taxon>Halobacteria</taxon>
        <taxon>Halobacteriales</taxon>
        <taxon>Haloferacaceae</taxon>
    </lineage>
</organism>
<dbReference type="AlphaFoldDB" id="A0A1G9VVN5"/>
<accession>A0A1G9VVN5</accession>
<protein>
    <submittedName>
        <fullName evidence="2">SipW-cognate class signal peptide</fullName>
    </submittedName>
</protein>
<dbReference type="OrthoDB" id="137379at2157"/>
<evidence type="ECO:0000313" key="2">
    <source>
        <dbReference type="EMBL" id="SDM76324.1"/>
    </source>
</evidence>
<reference evidence="3" key="1">
    <citation type="submission" date="2016-10" db="EMBL/GenBank/DDBJ databases">
        <authorList>
            <person name="Varghese N."/>
            <person name="Submissions S."/>
        </authorList>
    </citation>
    <scope>NUCLEOTIDE SEQUENCE [LARGE SCALE GENOMIC DNA]</scope>
    <source>
        <strain evidence="3">CGMCC 1.10119</strain>
    </source>
</reference>
<dbReference type="InterPro" id="IPR023833">
    <property type="entry name" value="Signal_pept_SipW-depend-type"/>
</dbReference>
<evidence type="ECO:0000256" key="1">
    <source>
        <dbReference type="SAM" id="MobiDB-lite"/>
    </source>
</evidence>
<dbReference type="Proteomes" id="UP000199451">
    <property type="component" value="Unassembled WGS sequence"/>
</dbReference>
<feature type="region of interest" description="Disordered" evidence="1">
    <location>
        <begin position="122"/>
        <end position="147"/>
    </location>
</feature>
<evidence type="ECO:0000313" key="3">
    <source>
        <dbReference type="Proteomes" id="UP000199451"/>
    </source>
</evidence>
<sequence>MADKKLNLSRRNVLAGLGTIGLASAGAGIGTTAYFNDTESFTDNTLTAGSLDLAVQATVYEYQAEANGGGETFGPVVINGENGVSQQLTDVKPGDYSYGTFCFSLVDNPGYIWAGGELTANDENTVNEPEADADPNNTTESSSPIDGEGELADAIEAVLYCVDDGYVPGDQGRPSENESIPVAGDAELVFEGSLREVLAALQAGIPLDNDSSTADREPFPGTPEQDFSGKCLAFAWELPTEVGNEVQTDSVEFDLTFYAVQSRHNDGTANPFVDDSFVSGQYDADSNYAADESGHLTLDVAYGTSQTLFKITDVADSFDYMNNILAVDSDDDGTADWQVIWQPGHSQLPSGTDTGYSEVITSGGNPVWEKDQTGMFQNPSDVSNPILFASHSGNVLWVAVDNSAMPNPGDNYRVQVDAFNYPDSRAVINADDPATNPIYPGTNSTGSGNYIVTTYSP</sequence>
<dbReference type="InterPro" id="IPR006311">
    <property type="entry name" value="TAT_signal"/>
</dbReference>
<dbReference type="STRING" id="660521.SAMN04487949_2528"/>
<dbReference type="NCBIfam" id="TIGR04088">
    <property type="entry name" value="cognate_SipW"/>
    <property type="match status" value="1"/>
</dbReference>
<keyword evidence="3" id="KW-1185">Reference proteome</keyword>
<name>A0A1G9VVN5_9EURY</name>
<proteinExistence type="predicted"/>
<gene>
    <name evidence="2" type="ORF">SAMN04487949_2528</name>
</gene>
<dbReference type="EMBL" id="FNHL01000003">
    <property type="protein sequence ID" value="SDM76324.1"/>
    <property type="molecule type" value="Genomic_DNA"/>
</dbReference>
<dbReference type="RefSeq" id="WP_089697867.1">
    <property type="nucleotide sequence ID" value="NZ_FNHL01000003.1"/>
</dbReference>